<dbReference type="Gene3D" id="6.10.140.1330">
    <property type="match status" value="1"/>
</dbReference>
<comment type="subcellular location">
    <subcellularLocation>
        <location evidence="1">Membrane</location>
        <topology evidence="1">Multi-pass membrane protein</topology>
    </subcellularLocation>
</comment>
<dbReference type="InterPro" id="IPR006153">
    <property type="entry name" value="Cation/H_exchanger_TM"/>
</dbReference>
<evidence type="ECO:0000256" key="3">
    <source>
        <dbReference type="ARBA" id="ARBA00022692"/>
    </source>
</evidence>
<evidence type="ECO:0000313" key="11">
    <source>
        <dbReference type="EMBL" id="TMW57628.1"/>
    </source>
</evidence>
<feature type="transmembrane region" description="Helical" evidence="9">
    <location>
        <begin position="173"/>
        <end position="199"/>
    </location>
</feature>
<feature type="transmembrane region" description="Helical" evidence="9">
    <location>
        <begin position="95"/>
        <end position="112"/>
    </location>
</feature>
<keyword evidence="7 9" id="KW-0472">Membrane</keyword>
<evidence type="ECO:0000256" key="9">
    <source>
        <dbReference type="SAM" id="Phobius"/>
    </source>
</evidence>
<dbReference type="Proteomes" id="UP000794436">
    <property type="component" value="Unassembled WGS sequence"/>
</dbReference>
<dbReference type="GO" id="GO:0005886">
    <property type="term" value="C:plasma membrane"/>
    <property type="evidence" value="ECO:0007669"/>
    <property type="project" value="TreeGrafter"/>
</dbReference>
<organism evidence="11 12">
    <name type="scientific">Pythium oligandrum</name>
    <name type="common">Mycoparasitic fungus</name>
    <dbReference type="NCBI Taxonomy" id="41045"/>
    <lineage>
        <taxon>Eukaryota</taxon>
        <taxon>Sar</taxon>
        <taxon>Stramenopiles</taxon>
        <taxon>Oomycota</taxon>
        <taxon>Peronosporomycetes</taxon>
        <taxon>Pythiales</taxon>
        <taxon>Pythiaceae</taxon>
        <taxon>Pythium</taxon>
    </lineage>
</organism>
<feature type="transmembrane region" description="Helical" evidence="9">
    <location>
        <begin position="124"/>
        <end position="153"/>
    </location>
</feature>
<evidence type="ECO:0000256" key="2">
    <source>
        <dbReference type="ARBA" id="ARBA00022448"/>
    </source>
</evidence>
<evidence type="ECO:0000256" key="8">
    <source>
        <dbReference type="ARBA" id="ARBA00023201"/>
    </source>
</evidence>
<evidence type="ECO:0000256" key="1">
    <source>
        <dbReference type="ARBA" id="ARBA00004141"/>
    </source>
</evidence>
<gene>
    <name evidence="11" type="ORF">Poli38472_003553</name>
</gene>
<dbReference type="PANTHER" id="PTHR10110">
    <property type="entry name" value="SODIUM/HYDROGEN EXCHANGER"/>
    <property type="match status" value="1"/>
</dbReference>
<dbReference type="OrthoDB" id="196264at2759"/>
<dbReference type="PANTHER" id="PTHR10110:SF187">
    <property type="entry name" value="SODIUM_HYDROGEN EXCHANGER"/>
    <property type="match status" value="1"/>
</dbReference>
<dbReference type="GO" id="GO:0098719">
    <property type="term" value="P:sodium ion import across plasma membrane"/>
    <property type="evidence" value="ECO:0007669"/>
    <property type="project" value="TreeGrafter"/>
</dbReference>
<keyword evidence="4 9" id="KW-1133">Transmembrane helix</keyword>
<accession>A0A8K1FGB4</accession>
<sequence length="402" mass="44224">MEAGFTTYRHGFFANIFAILLLGVVGTVAATILTAVGIYLLGQSPHFPSVSALSPVEALRFGALISAIGPIPTQLVLRKSHAPVLLPELVFGERSLNNAIAIAIFNLCTMHLQTAGTRISTVDGIMLAGQLIAVGFGSLAVAAVIGFSSAFLLQKSDKDLHQHPTYEVSILLLFAYSSYLAAVACNLSGDLAIFASGAFMRHYHMRSVSKASATTFKHMLRTVAFLAENFIFVYLGVSLFAYSESFQWEWHFIIASLVICLAVRAFTVPLLCQAASLWRVQAIPVRYMVVIWFSGLRGAVAFALALNVDPAETRPEHAAIIRSATLFVVLCTAIPFTVLMRPLLHSLDLTHANASHTETRRPDEQTSLLWATRNEEEAQWLRRVWTRFDHDHLQPHFGRVDN</sequence>
<keyword evidence="5" id="KW-0915">Sodium</keyword>
<keyword evidence="3 9" id="KW-0812">Transmembrane</keyword>
<dbReference type="GO" id="GO:0015385">
    <property type="term" value="F:sodium:proton antiporter activity"/>
    <property type="evidence" value="ECO:0007669"/>
    <property type="project" value="InterPro"/>
</dbReference>
<evidence type="ECO:0000259" key="10">
    <source>
        <dbReference type="Pfam" id="PF00999"/>
    </source>
</evidence>
<protein>
    <recommendedName>
        <fullName evidence="10">Cation/H+ exchanger transmembrane domain-containing protein</fullName>
    </recommendedName>
</protein>
<feature type="transmembrane region" description="Helical" evidence="9">
    <location>
        <begin position="284"/>
        <end position="306"/>
    </location>
</feature>
<evidence type="ECO:0000256" key="6">
    <source>
        <dbReference type="ARBA" id="ARBA00023065"/>
    </source>
</evidence>
<feature type="transmembrane region" description="Helical" evidence="9">
    <location>
        <begin position="12"/>
        <end position="41"/>
    </location>
</feature>
<evidence type="ECO:0000256" key="5">
    <source>
        <dbReference type="ARBA" id="ARBA00023053"/>
    </source>
</evidence>
<keyword evidence="6" id="KW-0406">Ion transport</keyword>
<keyword evidence="8" id="KW-0739">Sodium transport</keyword>
<dbReference type="InterPro" id="IPR018422">
    <property type="entry name" value="Cation/H_exchanger_CPA1"/>
</dbReference>
<feature type="domain" description="Cation/H+ exchanger transmembrane" evidence="10">
    <location>
        <begin position="2"/>
        <end position="344"/>
    </location>
</feature>
<comment type="caution">
    <text evidence="11">The sequence shown here is derived from an EMBL/GenBank/DDBJ whole genome shotgun (WGS) entry which is preliminary data.</text>
</comment>
<dbReference type="EMBL" id="SPLM01000144">
    <property type="protein sequence ID" value="TMW57628.1"/>
    <property type="molecule type" value="Genomic_DNA"/>
</dbReference>
<keyword evidence="2" id="KW-0813">Transport</keyword>
<evidence type="ECO:0000313" key="12">
    <source>
        <dbReference type="Proteomes" id="UP000794436"/>
    </source>
</evidence>
<proteinExistence type="predicted"/>
<reference evidence="11" key="1">
    <citation type="submission" date="2019-03" db="EMBL/GenBank/DDBJ databases">
        <title>Long read genome sequence of the mycoparasitic Pythium oligandrum ATCC 38472 isolated from sugarbeet rhizosphere.</title>
        <authorList>
            <person name="Gaulin E."/>
        </authorList>
    </citation>
    <scope>NUCLEOTIDE SEQUENCE</scope>
    <source>
        <strain evidence="11">ATCC 38472_TT</strain>
    </source>
</reference>
<feature type="transmembrane region" description="Helical" evidence="9">
    <location>
        <begin position="220"/>
        <end position="242"/>
    </location>
</feature>
<keyword evidence="12" id="KW-1185">Reference proteome</keyword>
<dbReference type="AlphaFoldDB" id="A0A8K1FGB4"/>
<evidence type="ECO:0000256" key="4">
    <source>
        <dbReference type="ARBA" id="ARBA00022989"/>
    </source>
</evidence>
<feature type="transmembrane region" description="Helical" evidence="9">
    <location>
        <begin position="248"/>
        <end position="272"/>
    </location>
</feature>
<dbReference type="GO" id="GO:0051453">
    <property type="term" value="P:regulation of intracellular pH"/>
    <property type="evidence" value="ECO:0007669"/>
    <property type="project" value="TreeGrafter"/>
</dbReference>
<dbReference type="GO" id="GO:0015386">
    <property type="term" value="F:potassium:proton antiporter activity"/>
    <property type="evidence" value="ECO:0007669"/>
    <property type="project" value="TreeGrafter"/>
</dbReference>
<evidence type="ECO:0000256" key="7">
    <source>
        <dbReference type="ARBA" id="ARBA00023136"/>
    </source>
</evidence>
<feature type="transmembrane region" description="Helical" evidence="9">
    <location>
        <begin position="318"/>
        <end position="339"/>
    </location>
</feature>
<name>A0A8K1FGB4_PYTOL</name>
<dbReference type="Pfam" id="PF00999">
    <property type="entry name" value="Na_H_Exchanger"/>
    <property type="match status" value="1"/>
</dbReference>